<evidence type="ECO:0000256" key="1">
    <source>
        <dbReference type="SAM" id="SignalP"/>
    </source>
</evidence>
<name>A0A1Y1NAC0_PHOPY</name>
<keyword evidence="1" id="KW-0732">Signal</keyword>
<feature type="chain" id="PRO_5012259894" evidence="1">
    <location>
        <begin position="21"/>
        <end position="140"/>
    </location>
</feature>
<dbReference type="Gene3D" id="1.10.238.20">
    <property type="entry name" value="Pheromone/general odorant binding protein domain"/>
    <property type="match status" value="1"/>
</dbReference>
<dbReference type="CDD" id="cd23992">
    <property type="entry name" value="PBP_GOBP"/>
    <property type="match status" value="1"/>
</dbReference>
<dbReference type="GO" id="GO:0005549">
    <property type="term" value="F:odorant binding"/>
    <property type="evidence" value="ECO:0007669"/>
    <property type="project" value="InterPro"/>
</dbReference>
<feature type="signal peptide" evidence="1">
    <location>
        <begin position="1"/>
        <end position="20"/>
    </location>
</feature>
<dbReference type="AlphaFoldDB" id="A0A1Y1NAC0"/>
<dbReference type="SUPFAM" id="SSF47565">
    <property type="entry name" value="Insect pheromone/odorant-binding proteins"/>
    <property type="match status" value="1"/>
</dbReference>
<proteinExistence type="predicted"/>
<sequence length="140" mass="16145">MQVYLAILVLCILHVKQSTGEIPTYIIEKWDSIMAPHKKECSEHSGIAPEDINNILRGPPTPDTKQFRDYITCIYRESGMISNDGRFQEMVIMKKADYLTYNLLKRCVGKANPEKELESKSFKLCECIVNGLEHPKFYKD</sequence>
<dbReference type="Pfam" id="PF01395">
    <property type="entry name" value="PBP_GOBP"/>
    <property type="match status" value="1"/>
</dbReference>
<protein>
    <submittedName>
        <fullName evidence="2">Uncharacterized protein</fullName>
    </submittedName>
</protein>
<organism evidence="2">
    <name type="scientific">Photinus pyralis</name>
    <name type="common">Common eastern firefly</name>
    <name type="synonym">Lampyris pyralis</name>
    <dbReference type="NCBI Taxonomy" id="7054"/>
    <lineage>
        <taxon>Eukaryota</taxon>
        <taxon>Metazoa</taxon>
        <taxon>Ecdysozoa</taxon>
        <taxon>Arthropoda</taxon>
        <taxon>Hexapoda</taxon>
        <taxon>Insecta</taxon>
        <taxon>Pterygota</taxon>
        <taxon>Neoptera</taxon>
        <taxon>Endopterygota</taxon>
        <taxon>Coleoptera</taxon>
        <taxon>Polyphaga</taxon>
        <taxon>Elateriformia</taxon>
        <taxon>Elateroidea</taxon>
        <taxon>Lampyridae</taxon>
        <taxon>Lampyrinae</taxon>
        <taxon>Photinus</taxon>
    </lineage>
</organism>
<evidence type="ECO:0000313" key="2">
    <source>
        <dbReference type="EMBL" id="JAV93176.1"/>
    </source>
</evidence>
<accession>A0A1Y1NAC0</accession>
<dbReference type="InterPro" id="IPR006170">
    <property type="entry name" value="PBP/GOBP"/>
</dbReference>
<reference evidence="2" key="1">
    <citation type="journal article" date="2016" name="Sci. Rep.">
        <title>Molecular characterization of firefly nuptial gifts: a multi-omics approach sheds light on postcopulatory sexual selection.</title>
        <authorList>
            <person name="Al-Wathiqui N."/>
            <person name="Fallon T.R."/>
            <person name="South A."/>
            <person name="Weng J.K."/>
            <person name="Lewis S.M."/>
        </authorList>
    </citation>
    <scope>NUCLEOTIDE SEQUENCE</scope>
</reference>
<dbReference type="InterPro" id="IPR036728">
    <property type="entry name" value="PBP_GOBP_sf"/>
</dbReference>
<dbReference type="EMBL" id="GEZM01012121">
    <property type="protein sequence ID" value="JAV93176.1"/>
    <property type="molecule type" value="Transcribed_RNA"/>
</dbReference>